<proteinExistence type="predicted"/>
<dbReference type="EMBL" id="JACGWK010001792">
    <property type="protein sequence ID" value="KAL0282729.1"/>
    <property type="molecule type" value="Genomic_DNA"/>
</dbReference>
<accession>A0AAW2IKP9</accession>
<name>A0AAW2IKP9_9LAMI</name>
<reference evidence="1" key="1">
    <citation type="submission" date="2020-06" db="EMBL/GenBank/DDBJ databases">
        <authorList>
            <person name="Li T."/>
            <person name="Hu X."/>
            <person name="Zhang T."/>
            <person name="Song X."/>
            <person name="Zhang H."/>
            <person name="Dai N."/>
            <person name="Sheng W."/>
            <person name="Hou X."/>
            <person name="Wei L."/>
        </authorList>
    </citation>
    <scope>NUCLEOTIDE SEQUENCE</scope>
    <source>
        <strain evidence="1">G01</strain>
        <tissue evidence="1">Leaf</tissue>
    </source>
</reference>
<gene>
    <name evidence="1" type="ORF">Sangu_2933300</name>
</gene>
<comment type="caution">
    <text evidence="1">The sequence shown here is derived from an EMBL/GenBank/DDBJ whole genome shotgun (WGS) entry which is preliminary data.</text>
</comment>
<protein>
    <submittedName>
        <fullName evidence="1">Uncharacterized protein</fullName>
    </submittedName>
</protein>
<organism evidence="1">
    <name type="scientific">Sesamum angustifolium</name>
    <dbReference type="NCBI Taxonomy" id="2727405"/>
    <lineage>
        <taxon>Eukaryota</taxon>
        <taxon>Viridiplantae</taxon>
        <taxon>Streptophyta</taxon>
        <taxon>Embryophyta</taxon>
        <taxon>Tracheophyta</taxon>
        <taxon>Spermatophyta</taxon>
        <taxon>Magnoliopsida</taxon>
        <taxon>eudicotyledons</taxon>
        <taxon>Gunneridae</taxon>
        <taxon>Pentapetalae</taxon>
        <taxon>asterids</taxon>
        <taxon>lamiids</taxon>
        <taxon>Lamiales</taxon>
        <taxon>Pedaliaceae</taxon>
        <taxon>Sesamum</taxon>
    </lineage>
</organism>
<dbReference type="AlphaFoldDB" id="A0AAW2IKP9"/>
<sequence>MFGTRLDWCSCVRTGRRARACCSARACARRRRIGWFVGSVRPEAAVQYLTRVCGIRRRWLSGRSGATDVFQGVWDWNWRESAVAWSRLVRYAWWRVIRKEKNKGLGGGQVDIPV</sequence>
<reference evidence="1" key="2">
    <citation type="journal article" date="2024" name="Plant">
        <title>Genomic evolution and insights into agronomic trait innovations of Sesamum species.</title>
        <authorList>
            <person name="Miao H."/>
            <person name="Wang L."/>
            <person name="Qu L."/>
            <person name="Liu H."/>
            <person name="Sun Y."/>
            <person name="Le M."/>
            <person name="Wang Q."/>
            <person name="Wei S."/>
            <person name="Zheng Y."/>
            <person name="Lin W."/>
            <person name="Duan Y."/>
            <person name="Cao H."/>
            <person name="Xiong S."/>
            <person name="Wang X."/>
            <person name="Wei L."/>
            <person name="Li C."/>
            <person name="Ma Q."/>
            <person name="Ju M."/>
            <person name="Zhao R."/>
            <person name="Li G."/>
            <person name="Mu C."/>
            <person name="Tian Q."/>
            <person name="Mei H."/>
            <person name="Zhang T."/>
            <person name="Gao T."/>
            <person name="Zhang H."/>
        </authorList>
    </citation>
    <scope>NUCLEOTIDE SEQUENCE</scope>
    <source>
        <strain evidence="1">G01</strain>
    </source>
</reference>
<evidence type="ECO:0000313" key="1">
    <source>
        <dbReference type="EMBL" id="KAL0282729.1"/>
    </source>
</evidence>